<dbReference type="Proteomes" id="UP000198914">
    <property type="component" value="Unassembled WGS sequence"/>
</dbReference>
<reference evidence="2" key="1">
    <citation type="submission" date="2016-10" db="EMBL/GenBank/DDBJ databases">
        <authorList>
            <person name="Varghese N."/>
            <person name="Submissions S."/>
        </authorList>
    </citation>
    <scope>NUCLEOTIDE SEQUENCE [LARGE SCALE GENOMIC DNA]</scope>
    <source>
        <strain evidence="2">DSM 100420</strain>
    </source>
</reference>
<name>A0A1H3UDJ3_9RHOB</name>
<evidence type="ECO:0008006" key="3">
    <source>
        <dbReference type="Google" id="ProtNLM"/>
    </source>
</evidence>
<keyword evidence="2" id="KW-1185">Reference proteome</keyword>
<accession>A0A1H3UDJ3</accession>
<dbReference type="STRING" id="1244108.SAMN05444004_13012"/>
<proteinExistence type="predicted"/>
<gene>
    <name evidence="1" type="ORF">SAMN05444004_13012</name>
</gene>
<dbReference type="AlphaFoldDB" id="A0A1H3UDJ3"/>
<evidence type="ECO:0000313" key="1">
    <source>
        <dbReference type="EMBL" id="SDZ60416.1"/>
    </source>
</evidence>
<sequence length="48" mass="5618">MARDMGAIVVTDDRYRDWADDFPEVRRKGHLVRGGYRDGKLWLNLPEA</sequence>
<evidence type="ECO:0000313" key="2">
    <source>
        <dbReference type="Proteomes" id="UP000198914"/>
    </source>
</evidence>
<organism evidence="1 2">
    <name type="scientific">Jannaschia faecimaris</name>
    <dbReference type="NCBI Taxonomy" id="1244108"/>
    <lineage>
        <taxon>Bacteria</taxon>
        <taxon>Pseudomonadati</taxon>
        <taxon>Pseudomonadota</taxon>
        <taxon>Alphaproteobacteria</taxon>
        <taxon>Rhodobacterales</taxon>
        <taxon>Roseobacteraceae</taxon>
        <taxon>Jannaschia</taxon>
    </lineage>
</organism>
<protein>
    <recommendedName>
        <fullName evidence="3">VapC45 PIN like domain-containing protein</fullName>
    </recommendedName>
</protein>
<dbReference type="EMBL" id="FNPX01000030">
    <property type="protein sequence ID" value="SDZ60416.1"/>
    <property type="molecule type" value="Genomic_DNA"/>
</dbReference>